<comment type="similarity">
    <text evidence="2">Belongs to the binding-protein-dependent transport system permease family. FecCD subfamily.</text>
</comment>
<dbReference type="Gene3D" id="1.10.3470.10">
    <property type="entry name" value="ABC transporter involved in vitamin B12 uptake, BtuC"/>
    <property type="match status" value="1"/>
</dbReference>
<feature type="transmembrane region" description="Helical" evidence="13">
    <location>
        <begin position="75"/>
        <end position="95"/>
    </location>
</feature>
<reference evidence="14" key="2">
    <citation type="submission" date="2021-04" db="EMBL/GenBank/DDBJ databases">
        <authorList>
            <person name="Gilroy R."/>
        </authorList>
    </citation>
    <scope>NUCLEOTIDE SEQUENCE</scope>
    <source>
        <strain evidence="14">CHK187-5294</strain>
    </source>
</reference>
<evidence type="ECO:0000256" key="10">
    <source>
        <dbReference type="ARBA" id="ARBA00025320"/>
    </source>
</evidence>
<evidence type="ECO:0000256" key="7">
    <source>
        <dbReference type="ARBA" id="ARBA00022989"/>
    </source>
</evidence>
<gene>
    <name evidence="14" type="ORF">H9727_00190</name>
</gene>
<evidence type="ECO:0000313" key="14">
    <source>
        <dbReference type="EMBL" id="HIZ02684.1"/>
    </source>
</evidence>
<dbReference type="CDD" id="cd06550">
    <property type="entry name" value="TM_ABC_iron-siderophores_like"/>
    <property type="match status" value="1"/>
</dbReference>
<evidence type="ECO:0000256" key="9">
    <source>
        <dbReference type="ARBA" id="ARBA00023136"/>
    </source>
</evidence>
<proteinExistence type="inferred from homology"/>
<dbReference type="InterPro" id="IPR000522">
    <property type="entry name" value="ABC_transptr_permease_BtuC"/>
</dbReference>
<dbReference type="GO" id="GO:0033214">
    <property type="term" value="P:siderophore-iron import into cell"/>
    <property type="evidence" value="ECO:0007669"/>
    <property type="project" value="TreeGrafter"/>
</dbReference>
<feature type="transmembrane region" description="Helical" evidence="13">
    <location>
        <begin position="135"/>
        <end position="153"/>
    </location>
</feature>
<accession>A0A9D2A7H4</accession>
<feature type="transmembrane region" description="Helical" evidence="13">
    <location>
        <begin position="160"/>
        <end position="180"/>
    </location>
</feature>
<sequence length="345" mass="36385">MEKAKLKTECREPARKKRAGTIKTVIAFVVTAALLVVFAVLAANIGGIKVSFGQLLRGIFVEYDEDVYIILQLRFPRIFVAILGGMAMAVAGVITQAVMRSPLADPGIIGISAGSAFVAVLVTAFAPALGYLSPLFSFAGGILAFVIVYALSWKGGLSPVRLILVGIAVNALFTGLSEAFNQMTGNNYSGAASIVESNISLKDWDDVRTLAIYVAVGAVGCVFAARRCNLLALSDRLACSIGVNVTSNRLQVSVVAVFLASAATAVVGSISFLGLIVPHIARLLVGNDHKKLIPYSALLGALFFLVADTVGRWIAYPYEIGVSIIMSVVGGPLFIVLLLRSKKYA</sequence>
<comment type="caution">
    <text evidence="14">The sequence shown here is derived from an EMBL/GenBank/DDBJ whole genome shotgun (WGS) entry which is preliminary data.</text>
</comment>
<feature type="transmembrane region" description="Helical" evidence="13">
    <location>
        <begin position="107"/>
        <end position="129"/>
    </location>
</feature>
<evidence type="ECO:0000256" key="12">
    <source>
        <dbReference type="ARBA" id="ARBA00031465"/>
    </source>
</evidence>
<dbReference type="Proteomes" id="UP000824132">
    <property type="component" value="Unassembled WGS sequence"/>
</dbReference>
<keyword evidence="5" id="KW-1003">Cell membrane</keyword>
<reference evidence="14" key="1">
    <citation type="journal article" date="2021" name="PeerJ">
        <title>Extensive microbial diversity within the chicken gut microbiome revealed by metagenomics and culture.</title>
        <authorList>
            <person name="Gilroy R."/>
            <person name="Ravi A."/>
            <person name="Getino M."/>
            <person name="Pursley I."/>
            <person name="Horton D.L."/>
            <person name="Alikhan N.F."/>
            <person name="Baker D."/>
            <person name="Gharbi K."/>
            <person name="Hall N."/>
            <person name="Watson M."/>
            <person name="Adriaenssens E.M."/>
            <person name="Foster-Nyarko E."/>
            <person name="Jarju S."/>
            <person name="Secka A."/>
            <person name="Antonio M."/>
            <person name="Oren A."/>
            <person name="Chaudhuri R.R."/>
            <person name="La Ragione R."/>
            <person name="Hildebrand F."/>
            <person name="Pallen M.J."/>
        </authorList>
    </citation>
    <scope>NUCLEOTIDE SEQUENCE</scope>
    <source>
        <strain evidence="14">CHK187-5294</strain>
    </source>
</reference>
<dbReference type="AlphaFoldDB" id="A0A9D2A7H4"/>
<evidence type="ECO:0000256" key="2">
    <source>
        <dbReference type="ARBA" id="ARBA00007935"/>
    </source>
</evidence>
<keyword evidence="4" id="KW-0813">Transport</keyword>
<evidence type="ECO:0000256" key="3">
    <source>
        <dbReference type="ARBA" id="ARBA00018524"/>
    </source>
</evidence>
<keyword evidence="7 13" id="KW-1133">Transmembrane helix</keyword>
<dbReference type="EMBL" id="DXCL01000001">
    <property type="protein sequence ID" value="HIZ02684.1"/>
    <property type="molecule type" value="Genomic_DNA"/>
</dbReference>
<feature type="transmembrane region" description="Helical" evidence="13">
    <location>
        <begin position="254"/>
        <end position="280"/>
    </location>
</feature>
<keyword evidence="9 13" id="KW-0472">Membrane</keyword>
<feature type="transmembrane region" description="Helical" evidence="13">
    <location>
        <begin position="292"/>
        <end position="314"/>
    </location>
</feature>
<evidence type="ECO:0000256" key="8">
    <source>
        <dbReference type="ARBA" id="ARBA00023004"/>
    </source>
</evidence>
<organism evidence="14 15">
    <name type="scientific">Candidatus Borkfalkia avistercoris</name>
    <dbReference type="NCBI Taxonomy" id="2838504"/>
    <lineage>
        <taxon>Bacteria</taxon>
        <taxon>Bacillati</taxon>
        <taxon>Bacillota</taxon>
        <taxon>Clostridia</taxon>
        <taxon>Christensenellales</taxon>
        <taxon>Christensenellaceae</taxon>
        <taxon>Candidatus Borkfalkia</taxon>
    </lineage>
</organism>
<evidence type="ECO:0000256" key="5">
    <source>
        <dbReference type="ARBA" id="ARBA00022475"/>
    </source>
</evidence>
<dbReference type="Pfam" id="PF01032">
    <property type="entry name" value="FecCD"/>
    <property type="match status" value="1"/>
</dbReference>
<evidence type="ECO:0000256" key="4">
    <source>
        <dbReference type="ARBA" id="ARBA00022448"/>
    </source>
</evidence>
<dbReference type="SUPFAM" id="SSF81345">
    <property type="entry name" value="ABC transporter involved in vitamin B12 uptake, BtuC"/>
    <property type="match status" value="1"/>
</dbReference>
<feature type="transmembrane region" description="Helical" evidence="13">
    <location>
        <begin position="21"/>
        <end position="45"/>
    </location>
</feature>
<comment type="subcellular location">
    <subcellularLocation>
        <location evidence="1">Cell membrane</location>
        <topology evidence="1">Multi-pass membrane protein</topology>
    </subcellularLocation>
</comment>
<evidence type="ECO:0000256" key="6">
    <source>
        <dbReference type="ARBA" id="ARBA00022692"/>
    </source>
</evidence>
<feature type="transmembrane region" description="Helical" evidence="13">
    <location>
        <begin position="320"/>
        <end position="339"/>
    </location>
</feature>
<comment type="function">
    <text evidence="10">Part of the binding-protein-dependent transport system for heme-iron. Responsible for the translocation of the substrate across the membrane.</text>
</comment>
<evidence type="ECO:0000313" key="15">
    <source>
        <dbReference type="Proteomes" id="UP000824132"/>
    </source>
</evidence>
<evidence type="ECO:0000256" key="1">
    <source>
        <dbReference type="ARBA" id="ARBA00004651"/>
    </source>
</evidence>
<dbReference type="GO" id="GO:0022857">
    <property type="term" value="F:transmembrane transporter activity"/>
    <property type="evidence" value="ECO:0007669"/>
    <property type="project" value="InterPro"/>
</dbReference>
<keyword evidence="6 13" id="KW-0812">Transmembrane</keyword>
<name>A0A9D2A7H4_9FIRM</name>
<dbReference type="InterPro" id="IPR037294">
    <property type="entry name" value="ABC_BtuC-like"/>
</dbReference>
<dbReference type="GO" id="GO:0005886">
    <property type="term" value="C:plasma membrane"/>
    <property type="evidence" value="ECO:0007669"/>
    <property type="project" value="UniProtKB-SubCell"/>
</dbReference>
<keyword evidence="8" id="KW-0408">Iron</keyword>
<evidence type="ECO:0000256" key="11">
    <source>
        <dbReference type="ARBA" id="ARBA00031149"/>
    </source>
</evidence>
<dbReference type="PANTHER" id="PTHR30472:SF21">
    <property type="entry name" value="HEME-IRON TRANSPORT SYSTEM PERMEASE PROTEIN ISDF-RELATED"/>
    <property type="match status" value="1"/>
</dbReference>
<protein>
    <recommendedName>
        <fullName evidence="3">Probable heme-iron transport system permease protein IsdF</fullName>
    </recommendedName>
    <alternativeName>
        <fullName evidence="12">Iron-regulated surface determinant protein F</fullName>
    </alternativeName>
    <alternativeName>
        <fullName evidence="11">Staphylococcal iron-regulated protein G</fullName>
    </alternativeName>
</protein>
<evidence type="ECO:0000256" key="13">
    <source>
        <dbReference type="SAM" id="Phobius"/>
    </source>
</evidence>
<dbReference type="FunFam" id="1.10.3470.10:FF:000001">
    <property type="entry name" value="Vitamin B12 ABC transporter permease BtuC"/>
    <property type="match status" value="1"/>
</dbReference>
<dbReference type="PANTHER" id="PTHR30472">
    <property type="entry name" value="FERRIC ENTEROBACTIN TRANSPORT SYSTEM PERMEASE PROTEIN"/>
    <property type="match status" value="1"/>
</dbReference>